<feature type="non-terminal residue" evidence="3">
    <location>
        <position position="23"/>
    </location>
</feature>
<dbReference type="Proteomes" id="UP000499080">
    <property type="component" value="Unassembled WGS sequence"/>
</dbReference>
<proteinExistence type="predicted"/>
<feature type="region of interest" description="Disordered" evidence="1">
    <location>
        <begin position="1"/>
        <end position="23"/>
    </location>
</feature>
<keyword evidence="4" id="KW-1185">Reference proteome</keyword>
<organism evidence="3 4">
    <name type="scientific">Araneus ventricosus</name>
    <name type="common">Orbweaver spider</name>
    <name type="synonym">Epeira ventricosa</name>
    <dbReference type="NCBI Taxonomy" id="182803"/>
    <lineage>
        <taxon>Eukaryota</taxon>
        <taxon>Metazoa</taxon>
        <taxon>Ecdysozoa</taxon>
        <taxon>Arthropoda</taxon>
        <taxon>Chelicerata</taxon>
        <taxon>Arachnida</taxon>
        <taxon>Araneae</taxon>
        <taxon>Araneomorphae</taxon>
        <taxon>Entelegynae</taxon>
        <taxon>Araneoidea</taxon>
        <taxon>Araneidae</taxon>
        <taxon>Araneus</taxon>
    </lineage>
</organism>
<sequence>MNPGSNLGQVEFDALSQSESTSY</sequence>
<dbReference type="EMBL" id="BGPR01276077">
    <property type="protein sequence ID" value="GBN11445.1"/>
    <property type="molecule type" value="Genomic_DNA"/>
</dbReference>
<evidence type="ECO:0000256" key="1">
    <source>
        <dbReference type="SAM" id="MobiDB-lite"/>
    </source>
</evidence>
<dbReference type="AlphaFoldDB" id="A0A4Y2LB50"/>
<comment type="caution">
    <text evidence="3">The sequence shown here is derived from an EMBL/GenBank/DDBJ whole genome shotgun (WGS) entry which is preliminary data.</text>
</comment>
<reference evidence="3 4" key="1">
    <citation type="journal article" date="2019" name="Sci. Rep.">
        <title>Orb-weaving spider Araneus ventricosus genome elucidates the spidroin gene catalogue.</title>
        <authorList>
            <person name="Kono N."/>
            <person name="Nakamura H."/>
            <person name="Ohtoshi R."/>
            <person name="Moran D.A.P."/>
            <person name="Shinohara A."/>
            <person name="Yoshida Y."/>
            <person name="Fujiwara M."/>
            <person name="Mori M."/>
            <person name="Tomita M."/>
            <person name="Arakawa K."/>
        </authorList>
    </citation>
    <scope>NUCLEOTIDE SEQUENCE [LARGE SCALE GENOMIC DNA]</scope>
</reference>
<gene>
    <name evidence="2" type="ORF">AVEN_169823_1</name>
    <name evidence="3" type="ORF">AVEN_199117_1</name>
</gene>
<evidence type="ECO:0000313" key="2">
    <source>
        <dbReference type="EMBL" id="GBN11445.1"/>
    </source>
</evidence>
<evidence type="ECO:0000313" key="4">
    <source>
        <dbReference type="Proteomes" id="UP000499080"/>
    </source>
</evidence>
<accession>A0A4Y2LB50</accession>
<protein>
    <submittedName>
        <fullName evidence="3">Uncharacterized protein</fullName>
    </submittedName>
</protein>
<dbReference type="EMBL" id="BGPR01276086">
    <property type="protein sequence ID" value="GBN11460.1"/>
    <property type="molecule type" value="Genomic_DNA"/>
</dbReference>
<evidence type="ECO:0000313" key="3">
    <source>
        <dbReference type="EMBL" id="GBN11460.1"/>
    </source>
</evidence>
<name>A0A4Y2LB50_ARAVE</name>